<dbReference type="SMART" id="SM00363">
    <property type="entry name" value="S4"/>
    <property type="match status" value="1"/>
</dbReference>
<dbReference type="InterPro" id="IPR002942">
    <property type="entry name" value="S4_RNA-bd"/>
</dbReference>
<evidence type="ECO:0000313" key="4">
    <source>
        <dbReference type="EMBL" id="AKG91696.1"/>
    </source>
</evidence>
<dbReference type="Proteomes" id="UP000034723">
    <property type="component" value="Chromosome"/>
</dbReference>
<feature type="domain" description="RNA-binding S4" evidence="3">
    <location>
        <begin position="1"/>
        <end position="60"/>
    </location>
</feature>
<evidence type="ECO:0000313" key="5">
    <source>
        <dbReference type="Proteomes" id="UP000034723"/>
    </source>
</evidence>
<dbReference type="STRING" id="113653.GAH_00979"/>
<protein>
    <submittedName>
        <fullName evidence="4">Putative rRNA methylase</fullName>
        <ecNumber evidence="4">2.1.1.226</ecNumber>
        <ecNumber evidence="4">2.1.1.227</ecNumber>
    </submittedName>
</protein>
<dbReference type="Pfam" id="PF01479">
    <property type="entry name" value="S4"/>
    <property type="match status" value="1"/>
</dbReference>
<dbReference type="KEGG" id="gah:GAH_00979"/>
<accession>A0A0F7DBU4</accession>
<dbReference type="Gene3D" id="3.10.290.10">
    <property type="entry name" value="RNA-binding S4 domain"/>
    <property type="match status" value="1"/>
</dbReference>
<dbReference type="GO" id="GO:0032259">
    <property type="term" value="P:methylation"/>
    <property type="evidence" value="ECO:0007669"/>
    <property type="project" value="UniProtKB-KW"/>
</dbReference>
<reference evidence="4 5" key="1">
    <citation type="submission" date="2015-04" db="EMBL/GenBank/DDBJ databases">
        <title>The complete genome sequence of the hyperthermophilic, obligate iron-reducing archaeon Geoglobus ahangari strain 234T.</title>
        <authorList>
            <person name="Manzella M.P."/>
            <person name="Holmes D.E."/>
            <person name="Rocheleau J.M."/>
            <person name="Chung A."/>
            <person name="Reguera G."/>
            <person name="Kashefi K."/>
        </authorList>
    </citation>
    <scope>NUCLEOTIDE SEQUENCE [LARGE SCALE GENOMIC DNA]</scope>
    <source>
        <strain evidence="4 5">234</strain>
    </source>
</reference>
<keyword evidence="2" id="KW-0694">RNA-binding</keyword>
<dbReference type="EMBL" id="CP011267">
    <property type="protein sequence ID" value="AKG91696.1"/>
    <property type="molecule type" value="Genomic_DNA"/>
</dbReference>
<evidence type="ECO:0000256" key="1">
    <source>
        <dbReference type="ARBA" id="ARBA00029460"/>
    </source>
</evidence>
<dbReference type="SUPFAM" id="SSF53335">
    <property type="entry name" value="S-adenosyl-L-methionine-dependent methyltransferases"/>
    <property type="match status" value="1"/>
</dbReference>
<dbReference type="CDD" id="cd00165">
    <property type="entry name" value="S4"/>
    <property type="match status" value="1"/>
</dbReference>
<dbReference type="RefSeq" id="WP_048095016.1">
    <property type="nucleotide sequence ID" value="NZ_CP011267.1"/>
</dbReference>
<evidence type="ECO:0000259" key="3">
    <source>
        <dbReference type="SMART" id="SM00363"/>
    </source>
</evidence>
<name>A0A0F7DBU4_9EURY</name>
<organism evidence="4 5">
    <name type="scientific">Geoglobus ahangari</name>
    <dbReference type="NCBI Taxonomy" id="113653"/>
    <lineage>
        <taxon>Archaea</taxon>
        <taxon>Methanobacteriati</taxon>
        <taxon>Methanobacteriota</taxon>
        <taxon>Archaeoglobi</taxon>
        <taxon>Archaeoglobales</taxon>
        <taxon>Archaeoglobaceae</taxon>
        <taxon>Geoglobus</taxon>
    </lineage>
</organism>
<sequence>MRLDVWLHANGYFESRSRAKLAVRKGLVLVNGRRVKPSYGMRGDERIEVLADDRPAGYYKLLELDEEWGIFSGGETVLDLGSSAGGFLLYASEKAGFVIGIEYSREFEDQLERIAREKENVRVIFGDAFTLDTSTIPALDLILCDLTLEPAHSMEALKRFLPRLKLGGRVVFVSKGEKVNVPDELRVLREKKAEEKREWYLLLEYRG</sequence>
<dbReference type="Pfam" id="PF01728">
    <property type="entry name" value="FtsJ"/>
    <property type="match status" value="1"/>
</dbReference>
<dbReference type="OrthoDB" id="134864at2157"/>
<dbReference type="PATRIC" id="fig|113653.22.peg.977"/>
<dbReference type="Gene3D" id="3.40.50.150">
    <property type="entry name" value="Vaccinia Virus protein VP39"/>
    <property type="match status" value="1"/>
</dbReference>
<dbReference type="PROSITE" id="PS50889">
    <property type="entry name" value="S4"/>
    <property type="match status" value="1"/>
</dbReference>
<dbReference type="AlphaFoldDB" id="A0A0F7DBU4"/>
<dbReference type="EC" id="2.1.1.226" evidence="4"/>
<keyword evidence="5" id="KW-1185">Reference proteome</keyword>
<dbReference type="GO" id="GO:0003723">
    <property type="term" value="F:RNA binding"/>
    <property type="evidence" value="ECO:0007669"/>
    <property type="project" value="UniProtKB-KW"/>
</dbReference>
<dbReference type="InterPro" id="IPR002877">
    <property type="entry name" value="RNA_MeTrfase_FtsJ_dom"/>
</dbReference>
<dbReference type="InParanoid" id="A0A0F7DBU4"/>
<keyword evidence="4" id="KW-0489">Methyltransferase</keyword>
<dbReference type="GeneID" id="24803556"/>
<evidence type="ECO:0000256" key="2">
    <source>
        <dbReference type="PROSITE-ProRule" id="PRU00182"/>
    </source>
</evidence>
<gene>
    <name evidence="4" type="ORF">GAH_00979</name>
</gene>
<dbReference type="GO" id="GO:0008168">
    <property type="term" value="F:methyltransferase activity"/>
    <property type="evidence" value="ECO:0007669"/>
    <property type="project" value="UniProtKB-KW"/>
</dbReference>
<dbReference type="HOGENOM" id="CLU_1253582_0_0_2"/>
<dbReference type="EC" id="2.1.1.227" evidence="4"/>
<keyword evidence="4" id="KW-0808">Transferase</keyword>
<dbReference type="CDD" id="cd02440">
    <property type="entry name" value="AdoMet_MTases"/>
    <property type="match status" value="1"/>
</dbReference>
<dbReference type="InterPro" id="IPR036986">
    <property type="entry name" value="S4_RNA-bd_sf"/>
</dbReference>
<dbReference type="SUPFAM" id="SSF55174">
    <property type="entry name" value="Alpha-L RNA-binding motif"/>
    <property type="match status" value="1"/>
</dbReference>
<proteinExistence type="inferred from homology"/>
<comment type="similarity">
    <text evidence="1">Belongs to the TlyA family.</text>
</comment>
<dbReference type="InterPro" id="IPR029063">
    <property type="entry name" value="SAM-dependent_MTases_sf"/>
</dbReference>